<dbReference type="Pfam" id="PF05721">
    <property type="entry name" value="PhyH"/>
    <property type="match status" value="1"/>
</dbReference>
<dbReference type="Proteomes" id="UP000182719">
    <property type="component" value="Unassembled WGS sequence"/>
</dbReference>
<dbReference type="SUPFAM" id="SSF51197">
    <property type="entry name" value="Clavaminate synthase-like"/>
    <property type="match status" value="1"/>
</dbReference>
<dbReference type="GO" id="GO:0016706">
    <property type="term" value="F:2-oxoglutarate-dependent dioxygenase activity"/>
    <property type="evidence" value="ECO:0007669"/>
    <property type="project" value="UniProtKB-ARBA"/>
</dbReference>
<proteinExistence type="predicted"/>
<accession>A0A1H7JFU3</accession>
<keyword evidence="3" id="KW-1185">Reference proteome</keyword>
<evidence type="ECO:0000313" key="3">
    <source>
        <dbReference type="Proteomes" id="UP000182719"/>
    </source>
</evidence>
<dbReference type="PANTHER" id="PTHR20883">
    <property type="entry name" value="PHYTANOYL-COA DIOXYGENASE DOMAIN CONTAINING 1"/>
    <property type="match status" value="1"/>
</dbReference>
<keyword evidence="2" id="KW-0560">Oxidoreductase</keyword>
<reference evidence="3" key="1">
    <citation type="submission" date="2016-10" db="EMBL/GenBank/DDBJ databases">
        <authorList>
            <person name="Varghese N."/>
            <person name="Submissions S."/>
        </authorList>
    </citation>
    <scope>NUCLEOTIDE SEQUENCE [LARGE SCALE GENOMIC DNA]</scope>
    <source>
        <strain evidence="3">DSM 17044</strain>
    </source>
</reference>
<keyword evidence="2" id="KW-0223">Dioxygenase</keyword>
<comment type="cofactor">
    <cofactor evidence="1">
        <name>Fe(2+)</name>
        <dbReference type="ChEBI" id="CHEBI:29033"/>
    </cofactor>
</comment>
<dbReference type="OrthoDB" id="2560571at2"/>
<evidence type="ECO:0000256" key="1">
    <source>
        <dbReference type="ARBA" id="ARBA00001954"/>
    </source>
</evidence>
<dbReference type="EMBL" id="FOAP01000002">
    <property type="protein sequence ID" value="SEK73479.1"/>
    <property type="molecule type" value="Genomic_DNA"/>
</dbReference>
<dbReference type="InterPro" id="IPR008775">
    <property type="entry name" value="Phytyl_CoA_dOase-like"/>
</dbReference>
<name>A0A1H7JFU3_STIAU</name>
<gene>
    <name evidence="2" type="ORF">SAMN05444354_102199</name>
</gene>
<dbReference type="Gene3D" id="2.60.120.620">
    <property type="entry name" value="q2cbj1_9rhob like domain"/>
    <property type="match status" value="1"/>
</dbReference>
<protein>
    <submittedName>
        <fullName evidence="2">Phytanoyl-CoA dioxygenase (PhyH)</fullName>
    </submittedName>
</protein>
<dbReference type="AlphaFoldDB" id="A0A1H7JFU3"/>
<organism evidence="2 3">
    <name type="scientific">Stigmatella aurantiaca</name>
    <dbReference type="NCBI Taxonomy" id="41"/>
    <lineage>
        <taxon>Bacteria</taxon>
        <taxon>Pseudomonadati</taxon>
        <taxon>Myxococcota</taxon>
        <taxon>Myxococcia</taxon>
        <taxon>Myxococcales</taxon>
        <taxon>Cystobacterineae</taxon>
        <taxon>Archangiaceae</taxon>
        <taxon>Stigmatella</taxon>
    </lineage>
</organism>
<dbReference type="GO" id="GO:0005506">
    <property type="term" value="F:iron ion binding"/>
    <property type="evidence" value="ECO:0007669"/>
    <property type="project" value="UniProtKB-ARBA"/>
</dbReference>
<dbReference type="PANTHER" id="PTHR20883:SF48">
    <property type="entry name" value="ECTOINE DIOXYGENASE"/>
    <property type="match status" value="1"/>
</dbReference>
<sequence>MLSVNPLHFDVDTALAHYAGHGYARLGVLLSEEGLAALRERADALMLGQVSYPGLFFQLDASTGRYEDAPLGLGWQGPSLDYRKLEKLELDPLFRAWLENPLFERIARARIPGDIVLYRSILFHKGQAGGSNLPWHQDGGKLWGITQEPELQIWTALDDAPEDGGCLEVVPGTHHQGLVTALGGVIPPDQVAARQAEAHRVLLPVRAGEVLLVHNHIWHRSGRGRPGQRRRAFSVCYMSASTRCVRKKKAPRVFPPVFRQALGTNDGRSDKED</sequence>
<evidence type="ECO:0000313" key="2">
    <source>
        <dbReference type="EMBL" id="SEK73479.1"/>
    </source>
</evidence>